<protein>
    <submittedName>
        <fullName evidence="1">Uncharacterized protein</fullName>
    </submittedName>
</protein>
<evidence type="ECO:0000313" key="1">
    <source>
        <dbReference type="EMBL" id="UWZ37511.1"/>
    </source>
</evidence>
<name>A0ABY5Z660_9ACTN</name>
<sequence length="92" mass="10315">MPDESDTPPLAHRLRRALDEAETDVQDMGHVWLFDDQVVGEAALRLVARDRALLADYEAAGSKALAWMQFEVLHGEVERAAAFWLGEVPVDR</sequence>
<organism evidence="1 2">
    <name type="scientific">Dactylosporangium roseum</name>
    <dbReference type="NCBI Taxonomy" id="47989"/>
    <lineage>
        <taxon>Bacteria</taxon>
        <taxon>Bacillati</taxon>
        <taxon>Actinomycetota</taxon>
        <taxon>Actinomycetes</taxon>
        <taxon>Micromonosporales</taxon>
        <taxon>Micromonosporaceae</taxon>
        <taxon>Dactylosporangium</taxon>
    </lineage>
</organism>
<accession>A0ABY5Z660</accession>
<gene>
    <name evidence="1" type="ORF">Drose_04300</name>
</gene>
<evidence type="ECO:0000313" key="2">
    <source>
        <dbReference type="Proteomes" id="UP001058271"/>
    </source>
</evidence>
<dbReference type="Proteomes" id="UP001058271">
    <property type="component" value="Chromosome"/>
</dbReference>
<reference evidence="1" key="1">
    <citation type="submission" date="2021-04" db="EMBL/GenBank/DDBJ databases">
        <title>Biosynthetic gene clusters of Dactylosporangioum roseum.</title>
        <authorList>
            <person name="Hartkoorn R.C."/>
            <person name="Beaudoing E."/>
            <person name="Hot D."/>
            <person name="Moureu S."/>
        </authorList>
    </citation>
    <scope>NUCLEOTIDE SEQUENCE</scope>
    <source>
        <strain evidence="1">NRRL B-16295</strain>
    </source>
</reference>
<keyword evidence="2" id="KW-1185">Reference proteome</keyword>
<dbReference type="RefSeq" id="WP_260726868.1">
    <property type="nucleotide sequence ID" value="NZ_BAAABS010000070.1"/>
</dbReference>
<dbReference type="EMBL" id="CP073721">
    <property type="protein sequence ID" value="UWZ37511.1"/>
    <property type="molecule type" value="Genomic_DNA"/>
</dbReference>
<proteinExistence type="predicted"/>